<dbReference type="PANTHER" id="PTHR43405:SF1">
    <property type="entry name" value="GLYCOSYL HYDROLASE DIGH"/>
    <property type="match status" value="1"/>
</dbReference>
<dbReference type="Pfam" id="PF02638">
    <property type="entry name" value="GHL10"/>
    <property type="match status" value="1"/>
</dbReference>
<name>A0A4Q7E0C9_9CYAN</name>
<evidence type="ECO:0000259" key="3">
    <source>
        <dbReference type="Pfam" id="PF02638"/>
    </source>
</evidence>
<dbReference type="Gene3D" id="3.20.20.80">
    <property type="entry name" value="Glycosidases"/>
    <property type="match status" value="1"/>
</dbReference>
<protein>
    <recommendedName>
        <fullName evidence="3">Glycosyl hydrolase-like 10 domain-containing protein</fullName>
    </recommendedName>
</protein>
<dbReference type="InterPro" id="IPR003790">
    <property type="entry name" value="GHL10"/>
</dbReference>
<keyword evidence="1" id="KW-0732">Signal</keyword>
<gene>
    <name evidence="4" type="ORF">DYY88_22905</name>
</gene>
<evidence type="ECO:0000256" key="2">
    <source>
        <dbReference type="SAM" id="MobiDB-lite"/>
    </source>
</evidence>
<dbReference type="InterPro" id="IPR052177">
    <property type="entry name" value="Divisome_Glycosyl_Hydrolase"/>
</dbReference>
<organism evidence="4 5">
    <name type="scientific">Leptolyngbya iicbica LK</name>
    <dbReference type="NCBI Taxonomy" id="2294035"/>
    <lineage>
        <taxon>Bacteria</taxon>
        <taxon>Bacillati</taxon>
        <taxon>Cyanobacteriota</taxon>
        <taxon>Cyanophyceae</taxon>
        <taxon>Leptolyngbyales</taxon>
        <taxon>Leptolyngbyaceae</taxon>
        <taxon>Leptolyngbya group</taxon>
        <taxon>Leptolyngbya</taxon>
        <taxon>Leptolyngbya iicbica</taxon>
    </lineage>
</organism>
<dbReference type="OrthoDB" id="580981at2"/>
<dbReference type="SUPFAM" id="SSF51445">
    <property type="entry name" value="(Trans)glycosidases"/>
    <property type="match status" value="1"/>
</dbReference>
<dbReference type="PANTHER" id="PTHR43405">
    <property type="entry name" value="GLYCOSYL HYDROLASE DIGH"/>
    <property type="match status" value="1"/>
</dbReference>
<evidence type="ECO:0000313" key="5">
    <source>
        <dbReference type="Proteomes" id="UP000292459"/>
    </source>
</evidence>
<feature type="region of interest" description="Disordered" evidence="2">
    <location>
        <begin position="58"/>
        <end position="92"/>
    </location>
</feature>
<feature type="compositionally biased region" description="Basic and acidic residues" evidence="2">
    <location>
        <begin position="73"/>
        <end position="85"/>
    </location>
</feature>
<evidence type="ECO:0000256" key="1">
    <source>
        <dbReference type="ARBA" id="ARBA00022729"/>
    </source>
</evidence>
<sequence>MRKLAKLGGWCLSGVVISWLLVNAVPARSAMTPPESPSAAMTAPWFSDRTIAQNRTRLGIPQDLDPATLPDFPSRDLNGESRDPADQIAPPGLLVRPGDAPISYFFGIRMEKELDSLVGRYESALFAANAASQPVEVRLPEAGESVATTENKSRPASTELAVVSTPALEAASQLKQDWPDLLATEAYGEARRRWLDVRDALWDEFPLDRPFAQTEIRAMWLDRGSIVRAGSRAGLARLFDNMQTAGINTVFLETLNAGFPIYPSQVAPQQNPLTQGWDPLADAVELAHERNMDLHAWLWIFAAGNLRHNAILAQSDEFLGPSLTANPDWVGYDQAGSPIPLGQTKPFYDPANRELRDYLLRLEAEIITNYDVDGLQLDYIRYPFQDPSDERTYGYGTAARQAFRRQTGVDPIYLTPLVDPWLPRGERDRLHDLWQAWNDFRIEQVTSFVAETSELVRRERPDITLSVAVFAMSEEERLLKIQQDWNTWAEEGLVDWIVLMSYAQDANRFSELITPWVVDQSYDSTLVIPGLRLLNMPVPVMIDQLQTLRDMPATGYALFATDNLDRRLQGILNTTQGQHESLIPQKTPYATASERYQALQREWNWLLTNGLITLQPRLAERWVMEVNAVGASLDALANNPDAATAAAVQLQVQALQRSIGAGLTLDITTTPEYRLGTWKNRLEAINRFLAYGAQR</sequence>
<proteinExistence type="predicted"/>
<reference evidence="4 5" key="1">
    <citation type="submission" date="2018-11" db="EMBL/GenBank/DDBJ databases">
        <title>Whole genome sequencing of an environmental sample.</title>
        <authorList>
            <person name="Sarangi A.N."/>
            <person name="Singh D."/>
            <person name="Tripathy S."/>
        </authorList>
    </citation>
    <scope>NUCLEOTIDE SEQUENCE [LARGE SCALE GENOMIC DNA]</scope>
    <source>
        <strain evidence="4 5">Lakshadweep</strain>
    </source>
</reference>
<evidence type="ECO:0000313" key="4">
    <source>
        <dbReference type="EMBL" id="RZM74889.1"/>
    </source>
</evidence>
<feature type="domain" description="Glycosyl hydrolase-like 10" evidence="3">
    <location>
        <begin position="215"/>
        <end position="513"/>
    </location>
</feature>
<accession>A0A4Q7E0C9</accession>
<dbReference type="EMBL" id="QVFV01000011">
    <property type="protein sequence ID" value="RZM74889.1"/>
    <property type="molecule type" value="Genomic_DNA"/>
</dbReference>
<dbReference type="Proteomes" id="UP000292459">
    <property type="component" value="Unassembled WGS sequence"/>
</dbReference>
<comment type="caution">
    <text evidence="4">The sequence shown here is derived from an EMBL/GenBank/DDBJ whole genome shotgun (WGS) entry which is preliminary data.</text>
</comment>
<dbReference type="AlphaFoldDB" id="A0A4Q7E0C9"/>
<dbReference type="InterPro" id="IPR017853">
    <property type="entry name" value="GH"/>
</dbReference>
<keyword evidence="5" id="KW-1185">Reference proteome</keyword>